<evidence type="ECO:0000313" key="3">
    <source>
        <dbReference type="EMBL" id="MER5170877.1"/>
    </source>
</evidence>
<keyword evidence="1" id="KW-0175">Coiled coil</keyword>
<feature type="coiled-coil region" evidence="1">
    <location>
        <begin position="741"/>
        <end position="768"/>
    </location>
</feature>
<dbReference type="EMBL" id="JAYWLC010000002">
    <property type="protein sequence ID" value="MER5170877.1"/>
    <property type="molecule type" value="Genomic_DNA"/>
</dbReference>
<reference evidence="3 4" key="1">
    <citation type="submission" date="2024-06" db="EMBL/GenBank/DDBJ databases">
        <title>Thioclava kandeliae sp. nov. from a rhizosphere soil sample of Kandelia candel in a mangrove.</title>
        <authorList>
            <person name="Mu T."/>
        </authorList>
    </citation>
    <scope>NUCLEOTIDE SEQUENCE [LARGE SCALE GENOMIC DNA]</scope>
    <source>
        <strain evidence="3 4">CPCC 100088</strain>
    </source>
</reference>
<comment type="caution">
    <text evidence="3">The sequence shown here is derived from an EMBL/GenBank/DDBJ whole genome shotgun (WGS) entry which is preliminary data.</text>
</comment>
<proteinExistence type="predicted"/>
<evidence type="ECO:0008006" key="5">
    <source>
        <dbReference type="Google" id="ProtNLM"/>
    </source>
</evidence>
<feature type="region of interest" description="Disordered" evidence="2">
    <location>
        <begin position="118"/>
        <end position="150"/>
    </location>
</feature>
<evidence type="ECO:0000313" key="4">
    <source>
        <dbReference type="Proteomes" id="UP001438953"/>
    </source>
</evidence>
<organism evidence="3 4">
    <name type="scientific">Thioclava kandeliae</name>
    <dbReference type="NCBI Taxonomy" id="3070818"/>
    <lineage>
        <taxon>Bacteria</taxon>
        <taxon>Pseudomonadati</taxon>
        <taxon>Pseudomonadota</taxon>
        <taxon>Alphaproteobacteria</taxon>
        <taxon>Rhodobacterales</taxon>
        <taxon>Paracoccaceae</taxon>
        <taxon>Thioclava</taxon>
    </lineage>
</organism>
<dbReference type="RefSeq" id="WP_350934944.1">
    <property type="nucleotide sequence ID" value="NZ_JAYWLC010000002.1"/>
</dbReference>
<dbReference type="Proteomes" id="UP001438953">
    <property type="component" value="Unassembled WGS sequence"/>
</dbReference>
<sequence length="768" mass="83916">MRHLFVGAIFTTIATVTTAQTVTVQSGEHPDFTRLVFLFRDKVDWSLEQNENGYSFSVNRPEIEYNLDNVFYFIPRTRINDLYPVNGSSSLDIQTPDDIELTAFELASGEVVVDARKSMAPQPSARAPASPPQIEINPSSPRVASTPPTSTAIALSDPAVYWRLSDQLSLGKANSALTAPVQEEATPQADTSVESALALDQLLNDDDDRVSEAEEQLLKQLSRAASQGLIKLEMPQAPPPEPMAAPAEAPAPEPTRQNEHIAIHSETVIDRDAGSLQSAFDDALGDKRCAPNSSFALREWSEEGDPFALISNLRRSLIGEFDKPDETVALRLAQIYIALGFGAEAEAIVENFSVDDDAQNVIHLMAGIVDGKPVAQNNPLLSMSTCDGSVAFWALLGQNTSDPLEINMKAIQRTYSDLPISLRRSLGVPLANKLIALGYPGEAETVRFSLGRGEENKSLQAVMLDATIDSERETANALEQRLKPVVERDNDDSVDATLMIAEAAFRDHHAMDELVLENASALAIELLPSEDGAKLLRADALGRASRDDWNGAMLTLARWPDDQQPEMKKKTEKEILQRAIRELDDKEMLIFFFQHKPEIEAANLTLDDHQHMAGRLVDLGLPDSVQTLLENERPLSDPSRILMAKAALLEHDGPAAMTYVDGIDTEEAQQIRLQAQNYFLGGDTLNEGGGVPQLSDAGPDNALRRQDWETLATSGSEPEKAFVQAFGLTGSTSEAAPQGELSNAQRLLDRSAEERDALNNLLESLNAR</sequence>
<keyword evidence="4" id="KW-1185">Reference proteome</keyword>
<evidence type="ECO:0000256" key="1">
    <source>
        <dbReference type="SAM" id="Coils"/>
    </source>
</evidence>
<name>A0ABV1SD80_9RHOB</name>
<protein>
    <recommendedName>
        <fullName evidence="5">HEAT repeat domain-containing protein</fullName>
    </recommendedName>
</protein>
<accession>A0ABV1SD80</accession>
<gene>
    <name evidence="3" type="ORF">VSX56_03735</name>
</gene>
<evidence type="ECO:0000256" key="2">
    <source>
        <dbReference type="SAM" id="MobiDB-lite"/>
    </source>
</evidence>
<feature type="compositionally biased region" description="Polar residues" evidence="2">
    <location>
        <begin position="136"/>
        <end position="150"/>
    </location>
</feature>